<dbReference type="RefSeq" id="WP_066570311.1">
    <property type="nucleotide sequence ID" value="NZ_CP015623.1"/>
</dbReference>
<reference evidence="1 2" key="1">
    <citation type="submission" date="2016-05" db="EMBL/GenBank/DDBJ databases">
        <title>Complete genome sequence of Corynebacterium crudilactis, a new Corynebacterium species isolated from raw cow's milk.</title>
        <authorList>
            <person name="Christian R."/>
            <person name="Zimmermann J."/>
            <person name="Lipski A."/>
            <person name="Kalinowski J."/>
        </authorList>
    </citation>
    <scope>NUCLEOTIDE SEQUENCE [LARGE SCALE GENOMIC DNA]</scope>
    <source>
        <strain evidence="1 2">JZ16</strain>
        <plasmid evidence="1 2">pCRULAC1</plasmid>
    </source>
</reference>
<sequence length="87" mass="9725">MSNLQIVINLTEQQAEKLKTLHSPYINCDDIVAGKDQTASINVLEVIDDMEVNSYTLNPDGTYTKEQLNDFGQGWSLYAEEDGVEAQ</sequence>
<evidence type="ECO:0000313" key="1">
    <source>
        <dbReference type="EMBL" id="ANE05511.1"/>
    </source>
</evidence>
<organism evidence="1 2">
    <name type="scientific">Corynebacterium crudilactis</name>
    <dbReference type="NCBI Taxonomy" id="1652495"/>
    <lineage>
        <taxon>Bacteria</taxon>
        <taxon>Bacillati</taxon>
        <taxon>Actinomycetota</taxon>
        <taxon>Actinomycetes</taxon>
        <taxon>Mycobacteriales</taxon>
        <taxon>Corynebacteriaceae</taxon>
        <taxon>Corynebacterium</taxon>
    </lineage>
</organism>
<name>A0A172QXZ2_9CORY</name>
<evidence type="ECO:0000313" key="2">
    <source>
        <dbReference type="Proteomes" id="UP000076929"/>
    </source>
</evidence>
<dbReference type="Proteomes" id="UP000076929">
    <property type="component" value="Plasmid pCRULAC1"/>
</dbReference>
<geneLocation type="plasmid" evidence="1 2">
    <name>pCRULAC1</name>
</geneLocation>
<dbReference type="EMBL" id="CP015623">
    <property type="protein sequence ID" value="ANE05511.1"/>
    <property type="molecule type" value="Genomic_DNA"/>
</dbReference>
<keyword evidence="1" id="KW-0614">Plasmid</keyword>
<dbReference type="AlphaFoldDB" id="A0A172QXZ2"/>
<dbReference type="KEGG" id="ccjz:ccrud_14315"/>
<proteinExistence type="predicted"/>
<gene>
    <name evidence="1" type="ORF">ccrud_14315</name>
</gene>
<protein>
    <submittedName>
        <fullName evidence="1">Uncharacterized protein</fullName>
    </submittedName>
</protein>
<keyword evidence="2" id="KW-1185">Reference proteome</keyword>
<accession>A0A172QXZ2</accession>